<keyword evidence="3" id="KW-1185">Reference proteome</keyword>
<reference evidence="2 3" key="1">
    <citation type="submission" date="2019-04" db="EMBL/GenBank/DDBJ databases">
        <title>Aspergillus burnettii sp. nov., novel species from soil in southeast Queensland.</title>
        <authorList>
            <person name="Gilchrist C.L.M."/>
            <person name="Pitt J.I."/>
            <person name="Lange L."/>
            <person name="Lacey H.J."/>
            <person name="Vuong D."/>
            <person name="Midgley D.J."/>
            <person name="Greenfield P."/>
            <person name="Bradbury M."/>
            <person name="Lacey E."/>
            <person name="Busk P.K."/>
            <person name="Pilgaard B."/>
            <person name="Chooi Y.H."/>
            <person name="Piggott A.M."/>
        </authorList>
    </citation>
    <scope>NUCLEOTIDE SEQUENCE [LARGE SCALE GENOMIC DNA]</scope>
    <source>
        <strain evidence="2 3">FRR 5400</strain>
    </source>
</reference>
<dbReference type="EMBL" id="SPNV01000021">
    <property type="protein sequence ID" value="KAF5865319.1"/>
    <property type="molecule type" value="Genomic_DNA"/>
</dbReference>
<feature type="compositionally biased region" description="Acidic residues" evidence="1">
    <location>
        <begin position="141"/>
        <end position="152"/>
    </location>
</feature>
<feature type="compositionally biased region" description="Basic and acidic residues" evidence="1">
    <location>
        <begin position="34"/>
        <end position="48"/>
    </location>
</feature>
<name>A0A8H6EA92_PETAA</name>
<sequence length="708" mass="79218">MSSYQSRACGPISISNFLRMPDMPPRSSIRQYFKRPDFSASRDPRYEDPNETPAVASQSSPLSESPSSFTSNNGSPPTLDGPGLQLRQSLLLSVTDSAENTQPSRSSQNTETAASDPTLPPVFHLPQRVVKNGREVVISSDGEDTDSSEFENPDSLFLKFAKPNDSSTNEETYNDSSSHGRTLRSRRSKDEVKPNKFSPSHASAPSYKHSIDSLVTQAVDDNETEADIAKLRAAFEEGVSKPGTAPSSLNRSRQLHEGILASALDDNNDETGLRRLLDAVRRTEAFDMEKSWFFFDYGSELVLPPAFPRSSIAAKSYLSVLREPESRERALHSGFVDFALSRGLLPDELVMWMFNSVPSESRDGLRNVYCRAFKNSGAERIQSLVRPDTIDSLFQRIGANQKALTFAEVIVPDALPKNSSLRGAPQHKAALLSILNLLRGAADRFSDDTREHILHILFRLSLDASLTRHPMICSELERTITAFLESIPKDTADELVYRVCVSAYDTIKDAVFQSRLLTHILPTSSWIAMLRCRLAIAFLTSDPSALTEEPDVVLYLQRIINVLKDKRFDVKQYKTKGQPEYDYGELMAITAILNIAIDSGWSSMDFSSKDEKRKFNSEVDVLADRIKRIFTSIEDSGASHLKRTLAKEALEALHYRIIYSVRTKPRPKKSIFGENGVDRQNKTVFDQWKVPKTKQDPGIPIRQHETSP</sequence>
<protein>
    <submittedName>
        <fullName evidence="2">Uncharacterized protein</fullName>
    </submittedName>
</protein>
<feature type="compositionally biased region" description="Polar residues" evidence="1">
    <location>
        <begin position="86"/>
        <end position="115"/>
    </location>
</feature>
<dbReference type="AlphaFoldDB" id="A0A8H6EA92"/>
<organism evidence="2 3">
    <name type="scientific">Petromyces alliaceus</name>
    <name type="common">Aspergillus alliaceus</name>
    <dbReference type="NCBI Taxonomy" id="209559"/>
    <lineage>
        <taxon>Eukaryota</taxon>
        <taxon>Fungi</taxon>
        <taxon>Dikarya</taxon>
        <taxon>Ascomycota</taxon>
        <taxon>Pezizomycotina</taxon>
        <taxon>Eurotiomycetes</taxon>
        <taxon>Eurotiomycetidae</taxon>
        <taxon>Eurotiales</taxon>
        <taxon>Aspergillaceae</taxon>
        <taxon>Aspergillus</taxon>
        <taxon>Aspergillus subgen. Circumdati</taxon>
    </lineage>
</organism>
<comment type="caution">
    <text evidence="2">The sequence shown here is derived from an EMBL/GenBank/DDBJ whole genome shotgun (WGS) entry which is preliminary data.</text>
</comment>
<feature type="region of interest" description="Disordered" evidence="1">
    <location>
        <begin position="1"/>
        <end position="208"/>
    </location>
</feature>
<proteinExistence type="predicted"/>
<gene>
    <name evidence="2" type="ORF">ETB97_004527</name>
</gene>
<evidence type="ECO:0000313" key="3">
    <source>
        <dbReference type="Proteomes" id="UP000541154"/>
    </source>
</evidence>
<dbReference type="Proteomes" id="UP000541154">
    <property type="component" value="Unassembled WGS sequence"/>
</dbReference>
<evidence type="ECO:0000313" key="2">
    <source>
        <dbReference type="EMBL" id="KAF5865319.1"/>
    </source>
</evidence>
<feature type="region of interest" description="Disordered" evidence="1">
    <location>
        <begin position="683"/>
        <end position="708"/>
    </location>
</feature>
<feature type="compositionally biased region" description="Low complexity" evidence="1">
    <location>
        <begin position="57"/>
        <end position="77"/>
    </location>
</feature>
<accession>A0A8H6EA92</accession>
<evidence type="ECO:0000256" key="1">
    <source>
        <dbReference type="SAM" id="MobiDB-lite"/>
    </source>
</evidence>
<feature type="compositionally biased region" description="Polar residues" evidence="1">
    <location>
        <begin position="164"/>
        <end position="180"/>
    </location>
</feature>